<gene>
    <name evidence="5" type="ORF">ISN45_Aa04g013330</name>
</gene>
<dbReference type="InterPro" id="IPR010513">
    <property type="entry name" value="KEN_dom"/>
</dbReference>
<comment type="caution">
    <text evidence="5">The sequence shown here is derived from an EMBL/GenBank/DDBJ whole genome shotgun (WGS) entry which is preliminary data.</text>
</comment>
<dbReference type="InterPro" id="IPR000719">
    <property type="entry name" value="Prot_kinase_dom"/>
</dbReference>
<keyword evidence="5" id="KW-0418">Kinase</keyword>
<keyword evidence="2" id="KW-0472">Membrane</keyword>
<feature type="transmembrane region" description="Helical" evidence="2">
    <location>
        <begin position="1244"/>
        <end position="1266"/>
    </location>
</feature>
<feature type="domain" description="Protein kinase" evidence="3">
    <location>
        <begin position="1379"/>
        <end position="1658"/>
    </location>
</feature>
<dbReference type="EMBL" id="JAEFBK010000009">
    <property type="protein sequence ID" value="KAG7568513.1"/>
    <property type="molecule type" value="Genomic_DNA"/>
</dbReference>
<evidence type="ECO:0000313" key="5">
    <source>
        <dbReference type="EMBL" id="KAG7568513.1"/>
    </source>
</evidence>
<proteinExistence type="predicted"/>
<dbReference type="SMART" id="SM00220">
    <property type="entry name" value="S_TKc"/>
    <property type="match status" value="1"/>
</dbReference>
<feature type="region of interest" description="Disordered" evidence="1">
    <location>
        <begin position="1281"/>
        <end position="1301"/>
    </location>
</feature>
<keyword evidence="5" id="KW-0808">Transferase</keyword>
<dbReference type="GO" id="GO:1990604">
    <property type="term" value="C:IRE1-TRAF2-ASK1 complex"/>
    <property type="evidence" value="ECO:0007669"/>
    <property type="project" value="TreeGrafter"/>
</dbReference>
<name>A0A8T2A4K7_9BRAS</name>
<keyword evidence="6" id="KW-1185">Reference proteome</keyword>
<sequence>MFGRGQTIFSLSDSSSTIRRHEESICKIISNLLVTSSDSASIRKELLVSLKHVLGTDFKRGLFPLVDTLLDERFLVETDRACSESLRPLAYGLLAENVHHVRRDLSLSQGPFEHSKELNDYKNLIKTLVMGMKTIIWSITTTHSPRPQGMNPQALASQSSAPHGLKGMRQDEVWEASGVLRSGDQCLALFKEKDEEEEMLNLFSHILAVMEPQDLMDMFSLCMPELVSNDQLVQMFAAPKILGNLLVSSKLDVLKNPNSDATKVVLHLCRCIFTVFTKPPPDFEGILQHHVPVIMEVCMKNTTMFRGFAGCNYELLPRDLISLLLPCLYILLTMLEGPAREDKKDLCMRLSARLSYLLPYLSRLLKPLVLCLRGSNELVSLGLHPLDFWVETQNPDFLEPSMANVMSKVILALRSHLRPVPYPWGGKDLHILGKLLGGHYGRFLNEPLTLECKDNPEHVLRLVLTILPSTPFLVPLNKFSNLYVAAVIQRNHGVYIYYRKQALKFLPVCLLPQLNFHGGVTDVGQSPMQLSTLLRSSVDSSLCNSEPVEIKADLEVKTRNKLMAEKSIFKTVLTTAACAYSNLSDSESLHVQMIQTMLRCRFLRHVLLFILLPSSWTSLCSADVAEILGFSNEQQQQLYVDRPARRSLLHYSEPIDSLLINDRAGTMFLMDHSGKPRGSASFMFWFLAASFIVVVVVSVFKRVSLRYRGSKKKQRKKHKLKKDGVIKMPDLPDQKAEDRSDQDEVCKASGILRSGDQCLALFKEKDEEKEMLNLFSHILAVMEPQDLMDMFSLCMPELVSNNQLVQMFAAPKILSNLVVGSKRDVLKNPNSDATERVLHLFRCIFGVVTKTPLDFERILQHHVPVIMEVCMKNTTMFRGFAGCNYELLPRDLISMLLPCLCILLTMLEGPAREDKKDLLLELCLRLSARLSYLLPYLSRLLKPLVLCLDFWVETQNPDFLEPSMANVMSKVILALRSHLRPVPYPWGGKDLHNLGKLLGGHYGRFLNEPLALECKDNPEHVLRLVLTILPSTPFLVPLNKFSNLYVAAVIQRNHGVYIYYRKQALKFLPVCLLPQLNFHGGVTDVGQSPMQLSTLLRSSVDSSLCNSEPVEIKADLEVKTRNKLMAEKSIFKTVLTTAACAYSNLSDSESLHVQMIQTMLRCRFLRHVLLFILLPSSWTSLCSADVAEILGFSNEQQQQLYVDRPARRSLLHYPEPIDSLLILDRAGTLFLMDHSGKPRGTASFMVWFLAASFIVVVVVSLCKCVFTRVHKLKKDDDINITDRPEQDARDRPEQDARDRSEQDALNLLTEDAQELLRENADVINRTDQDALNLLTHDAQAPLNEDALEDVPIGEVERLLIFRWDEFLHDKGGKKVKRLFIMEKNIANGKDPSVYEGFLQPRRAVAVKCLSLSQSEVPKVLNEISIHSASDEHPRIIRFYGFEFDQDSAYLVLEPWTCDLHDLVVFSRDKANKVSRSTKAYLERPLDGKVLWKAVGHLSPVVQDLLRDIASGLAHLHELKIVHRDLKPKNVQIIRRGNTLIAKLSNMGNSNHFSDESSSSFSYLGSMGWQAPEQILGIEDKTCAVDMFHFGCIIYFTITGGKHPFGFGATHETNIRNYRFDISLVRDTIPEAHHLISCLLAREPHSRLSASKVLLHPMFWNADMRLLFLREASDRVENHANSTILDALRQKSYDVYGRNPTWENKIGPKFSAYLIKEADSEKTDKVRRAYDFKSMRHLLRLVRNSANHYRELPKDIQALVGTNPEGLDKFFATRFPTLLMEVYNVISLHCKEEAEFIKYF</sequence>
<dbReference type="Pfam" id="PF06479">
    <property type="entry name" value="Ribonuc_2-5A"/>
    <property type="match status" value="1"/>
</dbReference>
<evidence type="ECO:0000313" key="6">
    <source>
        <dbReference type="Proteomes" id="UP000694240"/>
    </source>
</evidence>
<dbReference type="InterPro" id="IPR045133">
    <property type="entry name" value="IRE1/2-like"/>
</dbReference>
<feature type="transmembrane region" description="Helical" evidence="2">
    <location>
        <begin position="682"/>
        <end position="703"/>
    </location>
</feature>
<evidence type="ECO:0000256" key="2">
    <source>
        <dbReference type="SAM" id="Phobius"/>
    </source>
</evidence>
<dbReference type="Pfam" id="PF00069">
    <property type="entry name" value="Pkinase"/>
    <property type="match status" value="1"/>
</dbReference>
<dbReference type="InterPro" id="IPR046807">
    <property type="entry name" value="Tra1_central"/>
</dbReference>
<keyword evidence="2" id="KW-1133">Transmembrane helix</keyword>
<dbReference type="PROSITE" id="PS50011">
    <property type="entry name" value="PROTEIN_KINASE_DOM"/>
    <property type="match status" value="1"/>
</dbReference>
<dbReference type="PANTHER" id="PTHR13954:SF6">
    <property type="entry name" value="NON-SPECIFIC SERINE_THREONINE PROTEIN KINASE"/>
    <property type="match status" value="1"/>
</dbReference>
<reference evidence="5 6" key="1">
    <citation type="submission" date="2020-12" db="EMBL/GenBank/DDBJ databases">
        <title>Concerted genomic and epigenomic changes stabilize Arabidopsis allopolyploids.</title>
        <authorList>
            <person name="Chen Z."/>
        </authorList>
    </citation>
    <scope>NUCLEOTIDE SEQUENCE [LARGE SCALE GENOMIC DNA]</scope>
    <source>
        <strain evidence="5">Allo738</strain>
        <tissue evidence="5">Leaf</tissue>
    </source>
</reference>
<dbReference type="GO" id="GO:0006397">
    <property type="term" value="P:mRNA processing"/>
    <property type="evidence" value="ECO:0007669"/>
    <property type="project" value="InterPro"/>
</dbReference>
<dbReference type="PROSITE" id="PS51392">
    <property type="entry name" value="KEN"/>
    <property type="match status" value="1"/>
</dbReference>
<accession>A0A8T2A4K7</accession>
<dbReference type="GO" id="GO:0051082">
    <property type="term" value="F:unfolded protein binding"/>
    <property type="evidence" value="ECO:0007669"/>
    <property type="project" value="TreeGrafter"/>
</dbReference>
<dbReference type="Proteomes" id="UP000694240">
    <property type="component" value="Chromosome 9"/>
</dbReference>
<organism evidence="5 6">
    <name type="scientific">Arabidopsis thaliana x Arabidopsis arenosa</name>
    <dbReference type="NCBI Taxonomy" id="1240361"/>
    <lineage>
        <taxon>Eukaryota</taxon>
        <taxon>Viridiplantae</taxon>
        <taxon>Streptophyta</taxon>
        <taxon>Embryophyta</taxon>
        <taxon>Tracheophyta</taxon>
        <taxon>Spermatophyta</taxon>
        <taxon>Magnoliopsida</taxon>
        <taxon>eudicotyledons</taxon>
        <taxon>Gunneridae</taxon>
        <taxon>Pentapetalae</taxon>
        <taxon>rosids</taxon>
        <taxon>malvids</taxon>
        <taxon>Brassicales</taxon>
        <taxon>Brassicaceae</taxon>
        <taxon>Camelineae</taxon>
        <taxon>Arabidopsis</taxon>
    </lineage>
</organism>
<dbReference type="GO" id="GO:0036498">
    <property type="term" value="P:IRE1-mediated unfolded protein response"/>
    <property type="evidence" value="ECO:0007669"/>
    <property type="project" value="TreeGrafter"/>
</dbReference>
<dbReference type="GO" id="GO:0004521">
    <property type="term" value="F:RNA endonuclease activity"/>
    <property type="evidence" value="ECO:0007669"/>
    <property type="project" value="InterPro"/>
</dbReference>
<dbReference type="GO" id="GO:0005524">
    <property type="term" value="F:ATP binding"/>
    <property type="evidence" value="ECO:0007669"/>
    <property type="project" value="InterPro"/>
</dbReference>
<dbReference type="Pfam" id="PF20175">
    <property type="entry name" value="Tra1_central"/>
    <property type="match status" value="3"/>
</dbReference>
<feature type="domain" description="KEN" evidence="4">
    <location>
        <begin position="1661"/>
        <end position="1799"/>
    </location>
</feature>
<evidence type="ECO:0000259" key="3">
    <source>
        <dbReference type="PROSITE" id="PS50011"/>
    </source>
</evidence>
<protein>
    <submittedName>
        <fullName evidence="5">Protein kinase domain</fullName>
    </submittedName>
</protein>
<dbReference type="PANTHER" id="PTHR13954">
    <property type="entry name" value="IRE1-RELATED"/>
    <property type="match status" value="1"/>
</dbReference>
<dbReference type="SMART" id="SM00580">
    <property type="entry name" value="PUG"/>
    <property type="match status" value="1"/>
</dbReference>
<evidence type="ECO:0000256" key="1">
    <source>
        <dbReference type="SAM" id="MobiDB-lite"/>
    </source>
</evidence>
<feature type="region of interest" description="Disordered" evidence="1">
    <location>
        <begin position="714"/>
        <end position="741"/>
    </location>
</feature>
<keyword evidence="2" id="KW-0812">Transmembrane</keyword>
<evidence type="ECO:0000259" key="4">
    <source>
        <dbReference type="PROSITE" id="PS51392"/>
    </source>
</evidence>
<dbReference type="GO" id="GO:0004674">
    <property type="term" value="F:protein serine/threonine kinase activity"/>
    <property type="evidence" value="ECO:0007669"/>
    <property type="project" value="InterPro"/>
</dbReference>
<feature type="compositionally biased region" description="Basic and acidic residues" evidence="1">
    <location>
        <begin position="722"/>
        <end position="741"/>
    </location>
</feature>